<dbReference type="RefSeq" id="WP_188798935.1">
    <property type="nucleotide sequence ID" value="NZ_BMIZ01000001.1"/>
</dbReference>
<protein>
    <submittedName>
        <fullName evidence="2">Uncharacterized protein</fullName>
    </submittedName>
</protein>
<evidence type="ECO:0000313" key="3">
    <source>
        <dbReference type="Proteomes" id="UP000663181"/>
    </source>
</evidence>
<evidence type="ECO:0000313" key="2">
    <source>
        <dbReference type="EMBL" id="QRN55368.1"/>
    </source>
</evidence>
<evidence type="ECO:0000256" key="1">
    <source>
        <dbReference type="SAM" id="SignalP"/>
    </source>
</evidence>
<reference evidence="2 3" key="1">
    <citation type="submission" date="2020-10" db="EMBL/GenBank/DDBJ databases">
        <title>Phylogeny of dyella-like bacteria.</title>
        <authorList>
            <person name="Fu J."/>
        </authorList>
    </citation>
    <scope>NUCLEOTIDE SEQUENCE [LARGE SCALE GENOMIC DNA]</scope>
    <source>
        <strain evidence="2 3">DHOB09</strain>
    </source>
</reference>
<organism evidence="2 3">
    <name type="scientific">Dyella caseinilytica</name>
    <dbReference type="NCBI Taxonomy" id="1849581"/>
    <lineage>
        <taxon>Bacteria</taxon>
        <taxon>Pseudomonadati</taxon>
        <taxon>Pseudomonadota</taxon>
        <taxon>Gammaproteobacteria</taxon>
        <taxon>Lysobacterales</taxon>
        <taxon>Rhodanobacteraceae</taxon>
        <taxon>Dyella</taxon>
    </lineage>
</organism>
<dbReference type="EMBL" id="CP064030">
    <property type="protein sequence ID" value="QRN55368.1"/>
    <property type="molecule type" value="Genomic_DNA"/>
</dbReference>
<feature type="signal peptide" evidence="1">
    <location>
        <begin position="1"/>
        <end position="21"/>
    </location>
</feature>
<keyword evidence="3" id="KW-1185">Reference proteome</keyword>
<name>A0ABX7GZK8_9GAMM</name>
<feature type="chain" id="PRO_5045226320" evidence="1">
    <location>
        <begin position="22"/>
        <end position="185"/>
    </location>
</feature>
<accession>A0ABX7GZK8</accession>
<proteinExistence type="predicted"/>
<gene>
    <name evidence="2" type="ORF">ISN74_08615</name>
</gene>
<dbReference type="Proteomes" id="UP000663181">
    <property type="component" value="Chromosome"/>
</dbReference>
<keyword evidence="1" id="KW-0732">Signal</keyword>
<sequence length="185" mass="20402">MRRYCLCIAIAMLGWSSTGMATEAFGIVLHRPLVTQECLKRQDAYLSDDHEQCYKWPDGAAVSNTLPRDGQIIVNIPLQDRPGYMSGSDVMVGLKDGLVVSLSVRTHRGEENLHDYRALVDEFGEPPGAASQQAALPNEFHSLLANWTLPDGATVYYNSTEWNAVAGLVRVQWPTANAHQSGAWD</sequence>